<feature type="transmembrane region" description="Helical" evidence="7">
    <location>
        <begin position="7"/>
        <end position="24"/>
    </location>
</feature>
<evidence type="ECO:0000256" key="2">
    <source>
        <dbReference type="ARBA" id="ARBA00009045"/>
    </source>
</evidence>
<dbReference type="PANTHER" id="PTHR43731:SF14">
    <property type="entry name" value="PRESENILIN-ASSOCIATED RHOMBOID-LIKE PROTEIN, MITOCHONDRIAL"/>
    <property type="match status" value="1"/>
</dbReference>
<feature type="transmembrane region" description="Helical" evidence="7">
    <location>
        <begin position="89"/>
        <end position="107"/>
    </location>
</feature>
<accession>A0A6J6BDD4</accession>
<feature type="transmembrane region" description="Helical" evidence="7">
    <location>
        <begin position="113"/>
        <end position="132"/>
    </location>
</feature>
<evidence type="ECO:0000256" key="6">
    <source>
        <dbReference type="ARBA" id="ARBA00023136"/>
    </source>
</evidence>
<dbReference type="Gene3D" id="1.20.1540.10">
    <property type="entry name" value="Rhomboid-like"/>
    <property type="match status" value="1"/>
</dbReference>
<dbReference type="SUPFAM" id="SSF144091">
    <property type="entry name" value="Rhomboid-like"/>
    <property type="match status" value="1"/>
</dbReference>
<organism evidence="9">
    <name type="scientific">freshwater metagenome</name>
    <dbReference type="NCBI Taxonomy" id="449393"/>
    <lineage>
        <taxon>unclassified sequences</taxon>
        <taxon>metagenomes</taxon>
        <taxon>ecological metagenomes</taxon>
    </lineage>
</organism>
<evidence type="ECO:0000256" key="1">
    <source>
        <dbReference type="ARBA" id="ARBA00004141"/>
    </source>
</evidence>
<reference evidence="9" key="1">
    <citation type="submission" date="2020-05" db="EMBL/GenBank/DDBJ databases">
        <authorList>
            <person name="Chiriac C."/>
            <person name="Salcher M."/>
            <person name="Ghai R."/>
            <person name="Kavagutti S V."/>
        </authorList>
    </citation>
    <scope>NUCLEOTIDE SEQUENCE</scope>
</reference>
<dbReference type="InterPro" id="IPR022764">
    <property type="entry name" value="Peptidase_S54_rhomboid_dom"/>
</dbReference>
<comment type="similarity">
    <text evidence="2">Belongs to the peptidase S54 family.</text>
</comment>
<evidence type="ECO:0000256" key="4">
    <source>
        <dbReference type="ARBA" id="ARBA00022801"/>
    </source>
</evidence>
<dbReference type="Pfam" id="PF01694">
    <property type="entry name" value="Rhomboid"/>
    <property type="match status" value="1"/>
</dbReference>
<feature type="domain" description="Peptidase S54 rhomboid" evidence="8">
    <location>
        <begin position="44"/>
        <end position="179"/>
    </location>
</feature>
<gene>
    <name evidence="9" type="ORF">UFOPK1440_00229</name>
</gene>
<proteinExistence type="inferred from homology"/>
<evidence type="ECO:0000313" key="9">
    <source>
        <dbReference type="EMBL" id="CAB4537190.1"/>
    </source>
</evidence>
<dbReference type="InterPro" id="IPR035952">
    <property type="entry name" value="Rhomboid-like_sf"/>
</dbReference>
<feature type="transmembrane region" description="Helical" evidence="7">
    <location>
        <begin position="165"/>
        <end position="184"/>
    </location>
</feature>
<evidence type="ECO:0000259" key="8">
    <source>
        <dbReference type="Pfam" id="PF01694"/>
    </source>
</evidence>
<evidence type="ECO:0000256" key="7">
    <source>
        <dbReference type="SAM" id="Phobius"/>
    </source>
</evidence>
<evidence type="ECO:0000256" key="3">
    <source>
        <dbReference type="ARBA" id="ARBA00022692"/>
    </source>
</evidence>
<dbReference type="EMBL" id="CAEZSP010000005">
    <property type="protein sequence ID" value="CAB4537190.1"/>
    <property type="molecule type" value="Genomic_DNA"/>
</dbReference>
<dbReference type="InterPro" id="IPR050925">
    <property type="entry name" value="Rhomboid_protease_S54"/>
</dbReference>
<comment type="subcellular location">
    <subcellularLocation>
        <location evidence="1">Membrane</location>
        <topology evidence="1">Multi-pass membrane protein</topology>
    </subcellularLocation>
</comment>
<name>A0A6J6BDD4_9ZZZZ</name>
<dbReference type="GO" id="GO:0016020">
    <property type="term" value="C:membrane"/>
    <property type="evidence" value="ECO:0007669"/>
    <property type="project" value="UniProtKB-SubCell"/>
</dbReference>
<keyword evidence="3 7" id="KW-0812">Transmembrane</keyword>
<keyword evidence="6 7" id="KW-0472">Membrane</keyword>
<protein>
    <submittedName>
        <fullName evidence="9">Unannotated protein</fullName>
    </submittedName>
</protein>
<dbReference type="PANTHER" id="PTHR43731">
    <property type="entry name" value="RHOMBOID PROTEASE"/>
    <property type="match status" value="1"/>
</dbReference>
<dbReference type="GO" id="GO:0004252">
    <property type="term" value="F:serine-type endopeptidase activity"/>
    <property type="evidence" value="ECO:0007669"/>
    <property type="project" value="InterPro"/>
</dbReference>
<keyword evidence="4" id="KW-0378">Hydrolase</keyword>
<evidence type="ECO:0000256" key="5">
    <source>
        <dbReference type="ARBA" id="ARBA00022989"/>
    </source>
</evidence>
<keyword evidence="5 7" id="KW-1133">Transmembrane helix</keyword>
<dbReference type="AlphaFoldDB" id="A0A6J6BDD4"/>
<feature type="transmembrane region" description="Helical" evidence="7">
    <location>
        <begin position="139"/>
        <end position="159"/>
    </location>
</feature>
<sequence length="185" mass="19965">MLKSRSTVVALITVICAFYLWELLDSSIINTFALVNIEYLRASNEWYRLFTVALLHDTSSSIPIHLAFNMMAIHSLGSPIESLLGRTRFLIIFFVSLLAGSLASAYSLGFNGYSIGASGAVFGLFGAFIALGRKVGTEIKGIIIIVLINFALGFTIGGVDWRAHLGGLVGGFLITKLLLVFNAAK</sequence>